<proteinExistence type="inferred from homology"/>
<keyword evidence="2" id="KW-0805">Transcription regulation</keyword>
<evidence type="ECO:0000313" key="8">
    <source>
        <dbReference type="Proteomes" id="UP001500630"/>
    </source>
</evidence>
<protein>
    <submittedName>
        <fullName evidence="7">LysR family transcriptional regulator</fullName>
    </submittedName>
</protein>
<dbReference type="InterPro" id="IPR005119">
    <property type="entry name" value="LysR_subst-bd"/>
</dbReference>
<dbReference type="InterPro" id="IPR000847">
    <property type="entry name" value="LysR_HTH_N"/>
</dbReference>
<dbReference type="Gene3D" id="3.40.190.10">
    <property type="entry name" value="Periplasmic binding protein-like II"/>
    <property type="match status" value="2"/>
</dbReference>
<keyword evidence="3" id="KW-0238">DNA-binding</keyword>
<name>A0ABP6YR28_9ACTN</name>
<dbReference type="Pfam" id="PF03466">
    <property type="entry name" value="LysR_substrate"/>
    <property type="match status" value="1"/>
</dbReference>
<evidence type="ECO:0000256" key="4">
    <source>
        <dbReference type="ARBA" id="ARBA00023163"/>
    </source>
</evidence>
<gene>
    <name evidence="7" type="ORF">GCM10022419_081200</name>
</gene>
<feature type="domain" description="HTH lysR-type" evidence="6">
    <location>
        <begin position="3"/>
        <end position="59"/>
    </location>
</feature>
<evidence type="ECO:0000256" key="3">
    <source>
        <dbReference type="ARBA" id="ARBA00023125"/>
    </source>
</evidence>
<sequence>MSVTLRQLEVFTAVIDHGGFGAAADHLRMSQSAVSHTLAAFERATGAPLVRRSPAITATVLGEVLLPHARSVLAAARALEAAIETHNEKDATGLVRVAASPTVSHRLIPELFALWRREIPGVDIRLFEGNDAELEEWLATGAVDAAVLIDPDPFPAGGLLLASDDFRAVLRRDHPLAASGRIELEDLLADPLVVTSSGCEPQIKQLHATSGARYAPAQRVHEVSTVFAMVEAHLGVAIMPSLAATMLPDTLIMVELEPRLGRRLVLTGPTDRPWHPHVTRMRDIAQKSTGSRPEAGQRRA</sequence>
<organism evidence="7 8">
    <name type="scientific">Nonomuraea rosea</name>
    <dbReference type="NCBI Taxonomy" id="638574"/>
    <lineage>
        <taxon>Bacteria</taxon>
        <taxon>Bacillati</taxon>
        <taxon>Actinomycetota</taxon>
        <taxon>Actinomycetes</taxon>
        <taxon>Streptosporangiales</taxon>
        <taxon>Streptosporangiaceae</taxon>
        <taxon>Nonomuraea</taxon>
    </lineage>
</organism>
<dbReference type="CDD" id="cd05466">
    <property type="entry name" value="PBP2_LTTR_substrate"/>
    <property type="match status" value="1"/>
</dbReference>
<evidence type="ECO:0000313" key="7">
    <source>
        <dbReference type="EMBL" id="GAA3586729.1"/>
    </source>
</evidence>
<dbReference type="Proteomes" id="UP001500630">
    <property type="component" value="Unassembled WGS sequence"/>
</dbReference>
<comment type="similarity">
    <text evidence="1">Belongs to the LysR transcriptional regulatory family.</text>
</comment>
<keyword evidence="8" id="KW-1185">Reference proteome</keyword>
<dbReference type="RefSeq" id="WP_345570430.1">
    <property type="nucleotide sequence ID" value="NZ_BAABDQ010000023.1"/>
</dbReference>
<dbReference type="SUPFAM" id="SSF46785">
    <property type="entry name" value="Winged helix' DNA-binding domain"/>
    <property type="match status" value="1"/>
</dbReference>
<evidence type="ECO:0000256" key="1">
    <source>
        <dbReference type="ARBA" id="ARBA00009437"/>
    </source>
</evidence>
<evidence type="ECO:0000256" key="5">
    <source>
        <dbReference type="SAM" id="MobiDB-lite"/>
    </source>
</evidence>
<dbReference type="Gene3D" id="1.10.10.10">
    <property type="entry name" value="Winged helix-like DNA-binding domain superfamily/Winged helix DNA-binding domain"/>
    <property type="match status" value="1"/>
</dbReference>
<evidence type="ECO:0000259" key="6">
    <source>
        <dbReference type="PROSITE" id="PS50931"/>
    </source>
</evidence>
<reference evidence="8" key="1">
    <citation type="journal article" date="2019" name="Int. J. Syst. Evol. Microbiol.">
        <title>The Global Catalogue of Microorganisms (GCM) 10K type strain sequencing project: providing services to taxonomists for standard genome sequencing and annotation.</title>
        <authorList>
            <consortium name="The Broad Institute Genomics Platform"/>
            <consortium name="The Broad Institute Genome Sequencing Center for Infectious Disease"/>
            <person name="Wu L."/>
            <person name="Ma J."/>
        </authorList>
    </citation>
    <scope>NUCLEOTIDE SEQUENCE [LARGE SCALE GENOMIC DNA]</scope>
    <source>
        <strain evidence="8">JCM 17326</strain>
    </source>
</reference>
<comment type="caution">
    <text evidence="7">The sequence shown here is derived from an EMBL/GenBank/DDBJ whole genome shotgun (WGS) entry which is preliminary data.</text>
</comment>
<dbReference type="InterPro" id="IPR050950">
    <property type="entry name" value="HTH-type_LysR_regulators"/>
</dbReference>
<accession>A0ABP6YR28</accession>
<evidence type="ECO:0000256" key="2">
    <source>
        <dbReference type="ARBA" id="ARBA00023015"/>
    </source>
</evidence>
<dbReference type="EMBL" id="BAABDQ010000023">
    <property type="protein sequence ID" value="GAA3586729.1"/>
    <property type="molecule type" value="Genomic_DNA"/>
</dbReference>
<dbReference type="Pfam" id="PF00126">
    <property type="entry name" value="HTH_1"/>
    <property type="match status" value="1"/>
</dbReference>
<dbReference type="InterPro" id="IPR036388">
    <property type="entry name" value="WH-like_DNA-bd_sf"/>
</dbReference>
<dbReference type="InterPro" id="IPR036390">
    <property type="entry name" value="WH_DNA-bd_sf"/>
</dbReference>
<feature type="region of interest" description="Disordered" evidence="5">
    <location>
        <begin position="281"/>
        <end position="300"/>
    </location>
</feature>
<dbReference type="PROSITE" id="PS50931">
    <property type="entry name" value="HTH_LYSR"/>
    <property type="match status" value="1"/>
</dbReference>
<dbReference type="SUPFAM" id="SSF53850">
    <property type="entry name" value="Periplasmic binding protein-like II"/>
    <property type="match status" value="1"/>
</dbReference>
<keyword evidence="4" id="KW-0804">Transcription</keyword>
<dbReference type="PANTHER" id="PTHR30419">
    <property type="entry name" value="HTH-TYPE TRANSCRIPTIONAL REGULATOR YBHD"/>
    <property type="match status" value="1"/>
</dbReference>